<dbReference type="InterPro" id="IPR024975">
    <property type="entry name" value="NOV_C"/>
</dbReference>
<sequence length="262" mass="28948">MLSAAKRWMNSSEWHFSFSEIPLDATDVELVFPQGAPSALYREDSTSAARSLRTAFGAPTLRAGELANSGVAAQLSAPTRSRLSRRLLENARVEGRNLTEAEQNIVGSARASEPEATSPGLVDPRLQTQNSTTETFSGAMSRWRTAEVAVLEYLNQRGWELTDVSRQNVGYDLEGAADDGIPVHIEVKKVESKNSRFSLTNNEMSVMVGASNRYLLAIVIGDGASAQLALLDPLLDQVPRERVCRRWEWEYTDWSRFVTLVA</sequence>
<proteinExistence type="predicted"/>
<feature type="domain" description="Protein NO VEIN C-terminal" evidence="1">
    <location>
        <begin position="149"/>
        <end position="228"/>
    </location>
</feature>
<evidence type="ECO:0000313" key="3">
    <source>
        <dbReference type="Proteomes" id="UP000006666"/>
    </source>
</evidence>
<accession>C7NLZ7</accession>
<dbReference type="HOGENOM" id="CLU_1060836_0_0_11"/>
<keyword evidence="3" id="KW-1185">Reference proteome</keyword>
<dbReference type="Pfam" id="PF13020">
    <property type="entry name" value="NOV_C"/>
    <property type="match status" value="1"/>
</dbReference>
<dbReference type="KEGG" id="kse:Ksed_22670"/>
<dbReference type="Proteomes" id="UP000006666">
    <property type="component" value="Chromosome"/>
</dbReference>
<reference evidence="2 3" key="1">
    <citation type="journal article" date="2009" name="Stand. Genomic Sci.">
        <title>Complete genome sequence of Kytococcus sedentarius type strain (541).</title>
        <authorList>
            <person name="Sims D."/>
            <person name="Brettin T."/>
            <person name="Detter J.C."/>
            <person name="Han C."/>
            <person name="Lapidus A."/>
            <person name="Copeland A."/>
            <person name="Glavina Del Rio T."/>
            <person name="Nolan M."/>
            <person name="Chen F."/>
            <person name="Lucas S."/>
            <person name="Tice H."/>
            <person name="Cheng J.F."/>
            <person name="Bruce D."/>
            <person name="Goodwin L."/>
            <person name="Pitluck S."/>
            <person name="Ovchinnikova G."/>
            <person name="Pati A."/>
            <person name="Ivanova N."/>
            <person name="Mavrommatis K."/>
            <person name="Chen A."/>
            <person name="Palaniappan K."/>
            <person name="D'haeseleer P."/>
            <person name="Chain P."/>
            <person name="Bristow J."/>
            <person name="Eisen J.A."/>
            <person name="Markowitz V."/>
            <person name="Hugenholtz P."/>
            <person name="Schneider S."/>
            <person name="Goker M."/>
            <person name="Pukall R."/>
            <person name="Kyrpides N.C."/>
            <person name="Klenk H.P."/>
        </authorList>
    </citation>
    <scope>NUCLEOTIDE SEQUENCE [LARGE SCALE GENOMIC DNA]</scope>
    <source>
        <strain evidence="3">ATCC 14392 / DSM 20547 / JCM 11482 / CCUG 33030 / NBRC 15357 / NCTC 11040 / CCM 314 / 541</strain>
    </source>
</reference>
<dbReference type="AlphaFoldDB" id="C7NLZ7"/>
<evidence type="ECO:0000313" key="2">
    <source>
        <dbReference type="EMBL" id="ACV07246.1"/>
    </source>
</evidence>
<protein>
    <recommendedName>
        <fullName evidence="1">Protein NO VEIN C-terminal domain-containing protein</fullName>
    </recommendedName>
</protein>
<name>C7NLZ7_KYTSD</name>
<gene>
    <name evidence="2" type="ordered locus">Ksed_22670</name>
</gene>
<evidence type="ECO:0000259" key="1">
    <source>
        <dbReference type="Pfam" id="PF13020"/>
    </source>
</evidence>
<organism evidence="2 3">
    <name type="scientific">Kytococcus sedentarius (strain ATCC 14392 / DSM 20547 / JCM 11482 / CCUG 33030 / NBRC 15357 / NCTC 11040 / CCM 314 / 541)</name>
    <name type="common">Micrococcus sedentarius</name>
    <dbReference type="NCBI Taxonomy" id="478801"/>
    <lineage>
        <taxon>Bacteria</taxon>
        <taxon>Bacillati</taxon>
        <taxon>Actinomycetota</taxon>
        <taxon>Actinomycetes</taxon>
        <taxon>Micrococcales</taxon>
        <taxon>Kytococcaceae</taxon>
        <taxon>Kytococcus</taxon>
    </lineage>
</organism>
<dbReference type="EMBL" id="CP001686">
    <property type="protein sequence ID" value="ACV07246.1"/>
    <property type="molecule type" value="Genomic_DNA"/>
</dbReference>